<proteinExistence type="predicted"/>
<accession>A0AAV9Z2H8</accession>
<dbReference type="AlphaFoldDB" id="A0AAV9Z2H8"/>
<dbReference type="EMBL" id="JAWWNJ010000233">
    <property type="protein sequence ID" value="KAK6969144.1"/>
    <property type="molecule type" value="Genomic_DNA"/>
</dbReference>
<evidence type="ECO:0008006" key="3">
    <source>
        <dbReference type="Google" id="ProtNLM"/>
    </source>
</evidence>
<evidence type="ECO:0000313" key="2">
    <source>
        <dbReference type="Proteomes" id="UP001362999"/>
    </source>
</evidence>
<name>A0AAV9Z2H8_9AGAR</name>
<protein>
    <recommendedName>
        <fullName evidence="3">F-box domain-containing protein</fullName>
    </recommendedName>
</protein>
<comment type="caution">
    <text evidence="1">The sequence shown here is derived from an EMBL/GenBank/DDBJ whole genome shotgun (WGS) entry which is preliminary data.</text>
</comment>
<reference evidence="1 2" key="1">
    <citation type="journal article" date="2024" name="J Genomics">
        <title>Draft genome sequencing and assembly of Favolaschia claudopus CIRM-BRFM 2984 isolated from oak limbs.</title>
        <authorList>
            <person name="Navarro D."/>
            <person name="Drula E."/>
            <person name="Chaduli D."/>
            <person name="Cazenave R."/>
            <person name="Ahrendt S."/>
            <person name="Wang J."/>
            <person name="Lipzen A."/>
            <person name="Daum C."/>
            <person name="Barry K."/>
            <person name="Grigoriev I.V."/>
            <person name="Favel A."/>
            <person name="Rosso M.N."/>
            <person name="Martin F."/>
        </authorList>
    </citation>
    <scope>NUCLEOTIDE SEQUENCE [LARGE SCALE GENOMIC DNA]</scope>
    <source>
        <strain evidence="1 2">CIRM-BRFM 2984</strain>
    </source>
</reference>
<organism evidence="1 2">
    <name type="scientific">Favolaschia claudopus</name>
    <dbReference type="NCBI Taxonomy" id="2862362"/>
    <lineage>
        <taxon>Eukaryota</taxon>
        <taxon>Fungi</taxon>
        <taxon>Dikarya</taxon>
        <taxon>Basidiomycota</taxon>
        <taxon>Agaricomycotina</taxon>
        <taxon>Agaricomycetes</taxon>
        <taxon>Agaricomycetidae</taxon>
        <taxon>Agaricales</taxon>
        <taxon>Marasmiineae</taxon>
        <taxon>Mycenaceae</taxon>
        <taxon>Favolaschia</taxon>
    </lineage>
</organism>
<evidence type="ECO:0000313" key="1">
    <source>
        <dbReference type="EMBL" id="KAK6969144.1"/>
    </source>
</evidence>
<keyword evidence="2" id="KW-1185">Reference proteome</keyword>
<dbReference type="Proteomes" id="UP001362999">
    <property type="component" value="Unassembled WGS sequence"/>
</dbReference>
<gene>
    <name evidence="1" type="ORF">R3P38DRAFT_3147622</name>
</gene>
<sequence>MSPATITSDHPLNPLEIPELLDHCIGFLAAISPRDLVSASLVAHFWLDIGQPYLYRAPHVLCNICYNDDVLIKFCTTLTVSAHLVHYVRSLTLLEGNVSSAAIGRISNLGFTRLESLSLSIQNSRFFQKVTPLLMLTSLRRIKSDLHPRFPFVLHVLASLSLTIEHLDLQCARWDRRVTLNAAPSSNPSLQLKSLSLTIASSDKQQSFEPSVMHPLDISYLKGLALSNAPWISWDTIPQQTKDALRLLDFSGNLPPDGIDLSSFPNLVVLRTTLQRVVPNRLRRMLATICSPNRIHTIVFKLADPLRIGSEEYTQLDSILSSVPLSSSSCVIEFEARPGFEGLESKISRCFPSLVSRNMVRLIFIIVDSSVL</sequence>